<dbReference type="EMBL" id="EF422212">
    <property type="protein sequence ID" value="ABO15001.1"/>
    <property type="molecule type" value="mRNA"/>
</dbReference>
<organism evidence="1">
    <name type="scientific">Gallus gallus</name>
    <name type="common">Chicken</name>
    <dbReference type="NCBI Taxonomy" id="9031"/>
    <lineage>
        <taxon>Eukaryota</taxon>
        <taxon>Metazoa</taxon>
        <taxon>Chordata</taxon>
        <taxon>Craniata</taxon>
        <taxon>Vertebrata</taxon>
        <taxon>Euteleostomi</taxon>
        <taxon>Archelosauria</taxon>
        <taxon>Archosauria</taxon>
        <taxon>Dinosauria</taxon>
        <taxon>Saurischia</taxon>
        <taxon>Theropoda</taxon>
        <taxon>Coelurosauria</taxon>
        <taxon>Aves</taxon>
        <taxon>Neognathae</taxon>
        <taxon>Galloanserae</taxon>
        <taxon>Galliformes</taxon>
        <taxon>Phasianidae</taxon>
        <taxon>Phasianinae</taxon>
        <taxon>Gallus</taxon>
    </lineage>
</organism>
<dbReference type="AlphaFoldDB" id="A3RKL4"/>
<name>A3RKL4_CHICK</name>
<reference evidence="1" key="1">
    <citation type="submission" date="2007-02" db="EMBL/GenBank/DDBJ databases">
        <authorList>
            <person name="Feng Y.P."/>
            <person name="Gong Y.Z."/>
        </authorList>
    </citation>
    <scope>NUCLEOTIDE SEQUENCE</scope>
</reference>
<proteinExistence type="evidence at transcript level"/>
<accession>A3RKL4</accession>
<sequence length="47" mass="5491">MMTLPWMASNFYIPNKTFCIKKQQVQECASPCWLLHQLCQEAISNTL</sequence>
<protein>
    <submittedName>
        <fullName evidence="1">Uncharacterized protein</fullName>
    </submittedName>
</protein>
<evidence type="ECO:0000313" key="1">
    <source>
        <dbReference type="EMBL" id="ABO15001.1"/>
    </source>
</evidence>